<proteinExistence type="inferred from homology"/>
<evidence type="ECO:0000256" key="5">
    <source>
        <dbReference type="ARBA" id="ARBA00022801"/>
    </source>
</evidence>
<evidence type="ECO:0000259" key="9">
    <source>
        <dbReference type="PROSITE" id="PS51747"/>
    </source>
</evidence>
<dbReference type="InterPro" id="IPR058535">
    <property type="entry name" value="MafB19-deam"/>
</dbReference>
<evidence type="ECO:0000313" key="11">
    <source>
        <dbReference type="Proteomes" id="UP001162734"/>
    </source>
</evidence>
<dbReference type="EC" id="3.5.4.33" evidence="8"/>
<sequence>MAEVRLHAPGPGRAAAEVLASARRPGYTTSVTIDEAMQEALALARQAAGEGEVPVGAVALFEGRIVGRGRNARERANDPTAHAELLAIQEAARALGSWRLTGVTLVVTLEPCAMCAGALVLARIDRLVFGASDPKAGAVGSLMDLTSDPRLNHRFPVERGLRGEECGALLRAFFQERRRARAPVAAGEPEAD</sequence>
<dbReference type="CDD" id="cd01285">
    <property type="entry name" value="nucleoside_deaminase"/>
    <property type="match status" value="1"/>
</dbReference>
<feature type="domain" description="CMP/dCMP-type deaminase" evidence="9">
    <location>
        <begin position="31"/>
        <end position="158"/>
    </location>
</feature>
<dbReference type="PROSITE" id="PS00903">
    <property type="entry name" value="CYT_DCMP_DEAMINASES_1"/>
    <property type="match status" value="1"/>
</dbReference>
<evidence type="ECO:0000256" key="3">
    <source>
        <dbReference type="ARBA" id="ARBA00022694"/>
    </source>
</evidence>
<reference evidence="11" key="1">
    <citation type="journal article" date="2022" name="Int. J. Syst. Evol. Microbiol.">
        <title>Anaeromyxobacter oryzae sp. nov., Anaeromyxobacter diazotrophicus sp. nov. and Anaeromyxobacter paludicola sp. nov., isolated from paddy soils.</title>
        <authorList>
            <person name="Itoh H."/>
            <person name="Xu Z."/>
            <person name="Mise K."/>
            <person name="Masuda Y."/>
            <person name="Ushijima N."/>
            <person name="Hayakawa C."/>
            <person name="Shiratori Y."/>
            <person name="Senoo K."/>
        </authorList>
    </citation>
    <scope>NUCLEOTIDE SEQUENCE [LARGE SCALE GENOMIC DNA]</scope>
    <source>
        <strain evidence="11">Red630</strain>
    </source>
</reference>
<dbReference type="SUPFAM" id="SSF53927">
    <property type="entry name" value="Cytidine deaminase-like"/>
    <property type="match status" value="1"/>
</dbReference>
<keyword evidence="5 8" id="KW-0378">Hydrolase</keyword>
<gene>
    <name evidence="8 10" type="primary">tadA</name>
    <name evidence="10" type="ORF">AMPC_35340</name>
</gene>
<feature type="active site" description="Proton donor" evidence="8">
    <location>
        <position position="84"/>
    </location>
</feature>
<dbReference type="InterPro" id="IPR028883">
    <property type="entry name" value="tRNA_aden_deaminase"/>
</dbReference>
<dbReference type="PANTHER" id="PTHR11079">
    <property type="entry name" value="CYTOSINE DEAMINASE FAMILY MEMBER"/>
    <property type="match status" value="1"/>
</dbReference>
<feature type="binding site" evidence="8">
    <location>
        <position position="112"/>
    </location>
    <ligand>
        <name>Zn(2+)</name>
        <dbReference type="ChEBI" id="CHEBI:29105"/>
        <note>catalytic</note>
    </ligand>
</feature>
<dbReference type="InterPro" id="IPR016192">
    <property type="entry name" value="APOBEC/CMP_deaminase_Zn-bd"/>
</dbReference>
<evidence type="ECO:0000256" key="7">
    <source>
        <dbReference type="ARBA" id="ARBA00048045"/>
    </source>
</evidence>
<comment type="catalytic activity">
    <reaction evidence="7 8">
        <text>adenosine(34) in tRNA + H2O + H(+) = inosine(34) in tRNA + NH4(+)</text>
        <dbReference type="Rhea" id="RHEA:43168"/>
        <dbReference type="Rhea" id="RHEA-COMP:10373"/>
        <dbReference type="Rhea" id="RHEA-COMP:10374"/>
        <dbReference type="ChEBI" id="CHEBI:15377"/>
        <dbReference type="ChEBI" id="CHEBI:15378"/>
        <dbReference type="ChEBI" id="CHEBI:28938"/>
        <dbReference type="ChEBI" id="CHEBI:74411"/>
        <dbReference type="ChEBI" id="CHEBI:82852"/>
        <dbReference type="EC" id="3.5.4.33"/>
    </reaction>
</comment>
<dbReference type="InterPro" id="IPR016193">
    <property type="entry name" value="Cytidine_deaminase-like"/>
</dbReference>
<evidence type="ECO:0000256" key="4">
    <source>
        <dbReference type="ARBA" id="ARBA00022723"/>
    </source>
</evidence>
<keyword evidence="4 8" id="KW-0479">Metal-binding</keyword>
<dbReference type="PROSITE" id="PS51747">
    <property type="entry name" value="CYT_DCMP_DEAMINASES_2"/>
    <property type="match status" value="1"/>
</dbReference>
<keyword evidence="6 8" id="KW-0862">Zinc</keyword>
<dbReference type="NCBIfam" id="NF008113">
    <property type="entry name" value="PRK10860.1"/>
    <property type="match status" value="1"/>
</dbReference>
<dbReference type="InterPro" id="IPR002125">
    <property type="entry name" value="CMP_dCMP_dom"/>
</dbReference>
<protein>
    <recommendedName>
        <fullName evidence="8">tRNA-specific adenosine deaminase</fullName>
        <ecNumber evidence="8">3.5.4.33</ecNumber>
    </recommendedName>
</protein>
<evidence type="ECO:0000256" key="8">
    <source>
        <dbReference type="HAMAP-Rule" id="MF_00972"/>
    </source>
</evidence>
<dbReference type="Gene3D" id="3.40.140.10">
    <property type="entry name" value="Cytidine Deaminase, domain 2"/>
    <property type="match status" value="1"/>
</dbReference>
<accession>A0ABN6NB35</accession>
<comment type="function">
    <text evidence="8">Catalyzes the deamination of adenosine to inosine at the wobble position 34 of tRNA(Arg2).</text>
</comment>
<feature type="binding site" evidence="8">
    <location>
        <position position="115"/>
    </location>
    <ligand>
        <name>Zn(2+)</name>
        <dbReference type="ChEBI" id="CHEBI:29105"/>
        <note>catalytic</note>
    </ligand>
</feature>
<dbReference type="Pfam" id="PF14437">
    <property type="entry name" value="MafB19-deam"/>
    <property type="match status" value="1"/>
</dbReference>
<keyword evidence="11" id="KW-1185">Reference proteome</keyword>
<dbReference type="EMBL" id="AP025592">
    <property type="protein sequence ID" value="BDG10421.1"/>
    <property type="molecule type" value="Genomic_DNA"/>
</dbReference>
<comment type="cofactor">
    <cofactor evidence="8">
        <name>Zn(2+)</name>
        <dbReference type="ChEBI" id="CHEBI:29105"/>
    </cofactor>
    <text evidence="8">Binds 1 zinc ion per subunit.</text>
</comment>
<dbReference type="Proteomes" id="UP001162734">
    <property type="component" value="Chromosome"/>
</dbReference>
<evidence type="ECO:0000256" key="1">
    <source>
        <dbReference type="ARBA" id="ARBA00010669"/>
    </source>
</evidence>
<dbReference type="HAMAP" id="MF_00972">
    <property type="entry name" value="tRNA_aden_deaminase"/>
    <property type="match status" value="1"/>
</dbReference>
<comment type="similarity">
    <text evidence="1">Belongs to the cytidine and deoxycytidylate deaminase family. ADAT2 subfamily.</text>
</comment>
<evidence type="ECO:0000256" key="2">
    <source>
        <dbReference type="ARBA" id="ARBA00011738"/>
    </source>
</evidence>
<feature type="binding site" evidence="8">
    <location>
        <position position="82"/>
    </location>
    <ligand>
        <name>Zn(2+)</name>
        <dbReference type="ChEBI" id="CHEBI:29105"/>
        <note>catalytic</note>
    </ligand>
</feature>
<dbReference type="PANTHER" id="PTHR11079:SF202">
    <property type="entry name" value="TRNA-SPECIFIC ADENOSINE DEAMINASE"/>
    <property type="match status" value="1"/>
</dbReference>
<comment type="subunit">
    <text evidence="2 8">Homodimer.</text>
</comment>
<name>A0ABN6NB35_9BACT</name>
<keyword evidence="3 8" id="KW-0819">tRNA processing</keyword>
<organism evidence="10 11">
    <name type="scientific">Anaeromyxobacter paludicola</name>
    <dbReference type="NCBI Taxonomy" id="2918171"/>
    <lineage>
        <taxon>Bacteria</taxon>
        <taxon>Pseudomonadati</taxon>
        <taxon>Myxococcota</taxon>
        <taxon>Myxococcia</taxon>
        <taxon>Myxococcales</taxon>
        <taxon>Cystobacterineae</taxon>
        <taxon>Anaeromyxobacteraceae</taxon>
        <taxon>Anaeromyxobacter</taxon>
    </lineage>
</organism>
<evidence type="ECO:0000313" key="10">
    <source>
        <dbReference type="EMBL" id="BDG10421.1"/>
    </source>
</evidence>
<evidence type="ECO:0000256" key="6">
    <source>
        <dbReference type="ARBA" id="ARBA00022833"/>
    </source>
</evidence>